<evidence type="ECO:0000256" key="6">
    <source>
        <dbReference type="ARBA" id="ARBA00022989"/>
    </source>
</evidence>
<comment type="caution">
    <text evidence="9">The sequence shown here is derived from an EMBL/GenBank/DDBJ whole genome shotgun (WGS) entry which is preliminary data.</text>
</comment>
<dbReference type="STRING" id="319652.IV80_GL000394"/>
<evidence type="ECO:0000256" key="8">
    <source>
        <dbReference type="SAM" id="Phobius"/>
    </source>
</evidence>
<keyword evidence="4" id="KW-1003">Cell membrane</keyword>
<dbReference type="GO" id="GO:0005886">
    <property type="term" value="C:plasma membrane"/>
    <property type="evidence" value="ECO:0007669"/>
    <property type="project" value="UniProtKB-SubCell"/>
</dbReference>
<keyword evidence="3" id="KW-0813">Transport</keyword>
<evidence type="ECO:0000313" key="9">
    <source>
        <dbReference type="EMBL" id="KRN65338.1"/>
    </source>
</evidence>
<feature type="transmembrane region" description="Helical" evidence="8">
    <location>
        <begin position="51"/>
        <end position="73"/>
    </location>
</feature>
<keyword evidence="7 8" id="KW-0472">Membrane</keyword>
<feature type="transmembrane region" description="Helical" evidence="8">
    <location>
        <begin position="320"/>
        <end position="338"/>
    </location>
</feature>
<name>A0A0R2IU65_9LACO</name>
<keyword evidence="10" id="KW-1185">Reference proteome</keyword>
<accession>A0A0R2IU65</accession>
<dbReference type="PANTHER" id="PTHR21716">
    <property type="entry name" value="TRANSMEMBRANE PROTEIN"/>
    <property type="match status" value="1"/>
</dbReference>
<gene>
    <name evidence="9" type="ORF">IV80_GL000394</name>
</gene>
<feature type="transmembrane region" description="Helical" evidence="8">
    <location>
        <begin position="21"/>
        <end position="39"/>
    </location>
</feature>
<protein>
    <submittedName>
        <fullName evidence="9">Permease</fullName>
    </submittedName>
</protein>
<dbReference type="InterPro" id="IPR002549">
    <property type="entry name" value="AI-2E-like"/>
</dbReference>
<dbReference type="AlphaFoldDB" id="A0A0R2IU65"/>
<dbReference type="EMBL" id="JQBR01000010">
    <property type="protein sequence ID" value="KRN65338.1"/>
    <property type="molecule type" value="Genomic_DNA"/>
</dbReference>
<keyword evidence="5 8" id="KW-0812">Transmembrane</keyword>
<feature type="transmembrane region" description="Helical" evidence="8">
    <location>
        <begin position="177"/>
        <end position="199"/>
    </location>
</feature>
<comment type="similarity">
    <text evidence="2">Belongs to the autoinducer-2 exporter (AI-2E) (TC 2.A.86) family.</text>
</comment>
<feature type="transmembrane region" description="Helical" evidence="8">
    <location>
        <begin position="281"/>
        <end position="308"/>
    </location>
</feature>
<evidence type="ECO:0000313" key="10">
    <source>
        <dbReference type="Proteomes" id="UP000051568"/>
    </source>
</evidence>
<dbReference type="PATRIC" id="fig|319652.3.peg.397"/>
<evidence type="ECO:0000256" key="2">
    <source>
        <dbReference type="ARBA" id="ARBA00009773"/>
    </source>
</evidence>
<proteinExistence type="inferred from homology"/>
<dbReference type="Proteomes" id="UP000051568">
    <property type="component" value="Unassembled WGS sequence"/>
</dbReference>
<reference evidence="9 10" key="1">
    <citation type="journal article" date="2015" name="Genome Announc.">
        <title>Expanding the biotechnology potential of lactobacilli through comparative genomics of 213 strains and associated genera.</title>
        <authorList>
            <person name="Sun Z."/>
            <person name="Harris H.M."/>
            <person name="McCann A."/>
            <person name="Guo C."/>
            <person name="Argimon S."/>
            <person name="Zhang W."/>
            <person name="Yang X."/>
            <person name="Jeffery I.B."/>
            <person name="Cooney J.C."/>
            <person name="Kagawa T.F."/>
            <person name="Liu W."/>
            <person name="Song Y."/>
            <person name="Salvetti E."/>
            <person name="Wrobel A."/>
            <person name="Rasinkangas P."/>
            <person name="Parkhill J."/>
            <person name="Rea M.C."/>
            <person name="O'Sullivan O."/>
            <person name="Ritari J."/>
            <person name="Douillard F.P."/>
            <person name="Paul Ross R."/>
            <person name="Yang R."/>
            <person name="Briner A.E."/>
            <person name="Felis G.E."/>
            <person name="de Vos W.M."/>
            <person name="Barrangou R."/>
            <person name="Klaenhammer T.R."/>
            <person name="Caufield P.W."/>
            <person name="Cui Y."/>
            <person name="Zhang H."/>
            <person name="O'Toole P.W."/>
        </authorList>
    </citation>
    <scope>NUCLEOTIDE SEQUENCE [LARGE SCALE GENOMIC DNA]</scope>
    <source>
        <strain evidence="9 10">DSM 17757</strain>
    </source>
</reference>
<keyword evidence="6 8" id="KW-1133">Transmembrane helix</keyword>
<feature type="transmembrane region" description="Helical" evidence="8">
    <location>
        <begin position="240"/>
        <end position="269"/>
    </location>
</feature>
<evidence type="ECO:0000256" key="4">
    <source>
        <dbReference type="ARBA" id="ARBA00022475"/>
    </source>
</evidence>
<evidence type="ECO:0000256" key="5">
    <source>
        <dbReference type="ARBA" id="ARBA00022692"/>
    </source>
</evidence>
<dbReference type="PANTHER" id="PTHR21716:SF53">
    <property type="entry name" value="PERMEASE PERM-RELATED"/>
    <property type="match status" value="1"/>
</dbReference>
<evidence type="ECO:0000256" key="7">
    <source>
        <dbReference type="ARBA" id="ARBA00023136"/>
    </source>
</evidence>
<comment type="subcellular location">
    <subcellularLocation>
        <location evidence="1">Cell membrane</location>
        <topology evidence="1">Multi-pass membrane protein</topology>
    </subcellularLocation>
</comment>
<dbReference type="GO" id="GO:0055085">
    <property type="term" value="P:transmembrane transport"/>
    <property type="evidence" value="ECO:0007669"/>
    <property type="project" value="TreeGrafter"/>
</dbReference>
<sequence>MKTTKEAWRSWFSKLVLNNRVVVNLMIVLLCLLIIWTFSKVTWFFQPVSDFADIVALPVVLAGVLFYLFNPLVDRLEKKYHINRVWTISALFVVVILLVVWGIVALIPVIRNQATDFLNNWPSYWNHLVNQLEAWLNDPRLGQFQKEFDEISKTTTNSFSKWASSFANQTFSSVSGVISLITKIIVGIITMPFILFYLLKDGHRLPKYLAHFLPIRKRAGFIATLGEINGKLSGYIRGQLIVAFCVAVMFFVGYAIAGLKFALTLGIVAGVLNLIPYLGSFLAMIPSIVLAAFISPWMLVKVLIVFAVEQTIEGRLISPLILGTNLGIHPVTILIVLLASGRMFGVLGVIFGIPVYAVSKVILTHLFRWYKRQNGGYEDGGE</sequence>
<dbReference type="Pfam" id="PF01594">
    <property type="entry name" value="AI-2E_transport"/>
    <property type="match status" value="1"/>
</dbReference>
<feature type="transmembrane region" description="Helical" evidence="8">
    <location>
        <begin position="344"/>
        <end position="363"/>
    </location>
</feature>
<evidence type="ECO:0000256" key="1">
    <source>
        <dbReference type="ARBA" id="ARBA00004651"/>
    </source>
</evidence>
<organism evidence="9 10">
    <name type="scientific">Pediococcus cellicola</name>
    <dbReference type="NCBI Taxonomy" id="319652"/>
    <lineage>
        <taxon>Bacteria</taxon>
        <taxon>Bacillati</taxon>
        <taxon>Bacillota</taxon>
        <taxon>Bacilli</taxon>
        <taxon>Lactobacillales</taxon>
        <taxon>Lactobacillaceae</taxon>
        <taxon>Pediococcus</taxon>
    </lineage>
</organism>
<feature type="transmembrane region" description="Helical" evidence="8">
    <location>
        <begin position="85"/>
        <end position="110"/>
    </location>
</feature>
<evidence type="ECO:0000256" key="3">
    <source>
        <dbReference type="ARBA" id="ARBA00022448"/>
    </source>
</evidence>